<dbReference type="PROSITE" id="PS51257">
    <property type="entry name" value="PROKAR_LIPOPROTEIN"/>
    <property type="match status" value="1"/>
</dbReference>
<evidence type="ECO:0000313" key="2">
    <source>
        <dbReference type="Proteomes" id="UP000002572"/>
    </source>
</evidence>
<organism evidence="1 2">
    <name type="scientific">Desulfurispirillum indicum (strain ATCC BAA-1389 / DSM 22839 / S5)</name>
    <dbReference type="NCBI Taxonomy" id="653733"/>
    <lineage>
        <taxon>Bacteria</taxon>
        <taxon>Pseudomonadati</taxon>
        <taxon>Chrysiogenota</taxon>
        <taxon>Chrysiogenia</taxon>
        <taxon>Chrysiogenales</taxon>
        <taxon>Chrysiogenaceae</taxon>
        <taxon>Desulfurispirillum</taxon>
    </lineage>
</organism>
<dbReference type="NCBIfam" id="TIGR02276">
    <property type="entry name" value="beta_rpt_yvtn"/>
    <property type="match status" value="1"/>
</dbReference>
<sequence>MFQSKAQMQDRRFTALLLILMLLAATLLISGCEQKPSPSSGEEISWPPLETRQVVAEQRLYVTAMHEDKVSVIDLTTAKVVSEQRVGSKPYGLAIDRTHNQLLVVCALAHELWFLDLDTLEILATLPVGRVPAMVTVDESSGKAYVSNTRGDGITVVDTQTHQAVGHLVTGKAPYNIELLQNGHLAVLNHDDALLVVINPADGEIVQRFAAVPKSAGMALHPSRNLLFSGGHGSEDNADEIYIHDLNQGTNTGTIPTGEMAAYMSVADPYLHVVLHDKEELISFDLETYQEVIRMPTGKYPFAVVPVGSSTLVAVSNMDSENVQVFDIELRAVRHTIEVQGGPVGLAYHTP</sequence>
<evidence type="ECO:0008006" key="3">
    <source>
        <dbReference type="Google" id="ProtNLM"/>
    </source>
</evidence>
<dbReference type="STRING" id="653733.Selin_0573"/>
<dbReference type="Gene3D" id="2.130.10.10">
    <property type="entry name" value="YVTN repeat-like/Quinoprotein amine dehydrogenase"/>
    <property type="match status" value="2"/>
</dbReference>
<dbReference type="InterPro" id="IPR011964">
    <property type="entry name" value="YVTN_b-propeller_repeat"/>
</dbReference>
<dbReference type="RefSeq" id="WP_013505209.1">
    <property type="nucleotide sequence ID" value="NC_014836.1"/>
</dbReference>
<keyword evidence="2" id="KW-1185">Reference proteome</keyword>
<dbReference type="AlphaFoldDB" id="E6W0Y9"/>
<dbReference type="InterPro" id="IPR015943">
    <property type="entry name" value="WD40/YVTN_repeat-like_dom_sf"/>
</dbReference>
<gene>
    <name evidence="1" type="ordered locus">Selin_0573</name>
</gene>
<dbReference type="PANTHER" id="PTHR47197:SF3">
    <property type="entry name" value="DIHYDRO-HEME D1 DEHYDROGENASE"/>
    <property type="match status" value="1"/>
</dbReference>
<dbReference type="InterPro" id="IPR051200">
    <property type="entry name" value="Host-pathogen_enzymatic-act"/>
</dbReference>
<dbReference type="SUPFAM" id="SSF51004">
    <property type="entry name" value="C-terminal (heme d1) domain of cytochrome cd1-nitrite reductase"/>
    <property type="match status" value="1"/>
</dbReference>
<reference evidence="1 2" key="1">
    <citation type="submission" date="2010-12" db="EMBL/GenBank/DDBJ databases">
        <title>Complete sequence of Desulfurispirillum indicum S5.</title>
        <authorList>
            <consortium name="US DOE Joint Genome Institute"/>
            <person name="Lucas S."/>
            <person name="Copeland A."/>
            <person name="Lapidus A."/>
            <person name="Cheng J.-F."/>
            <person name="Goodwin L."/>
            <person name="Pitluck S."/>
            <person name="Chertkov O."/>
            <person name="Held B."/>
            <person name="Detter J.C."/>
            <person name="Han C."/>
            <person name="Tapia R."/>
            <person name="Land M."/>
            <person name="Hauser L."/>
            <person name="Kyrpides N."/>
            <person name="Ivanova N."/>
            <person name="Mikhailova N."/>
            <person name="Haggblom M."/>
            <person name="Rauschenbach I."/>
            <person name="Bini E."/>
            <person name="Woyke T."/>
        </authorList>
    </citation>
    <scope>NUCLEOTIDE SEQUENCE [LARGE SCALE GENOMIC DNA]</scope>
    <source>
        <strain evidence="2">ATCC BAA-1389 / DSM 22839 / S5</strain>
    </source>
</reference>
<dbReference type="EMBL" id="CP002432">
    <property type="protein sequence ID" value="ADU65321.1"/>
    <property type="molecule type" value="Genomic_DNA"/>
</dbReference>
<dbReference type="OrthoDB" id="195736at2"/>
<evidence type="ECO:0000313" key="1">
    <source>
        <dbReference type="EMBL" id="ADU65321.1"/>
    </source>
</evidence>
<protein>
    <recommendedName>
        <fullName evidence="3">40-residue YVTN family beta-propeller repeat protein</fullName>
    </recommendedName>
</protein>
<dbReference type="KEGG" id="din:Selin_0573"/>
<dbReference type="eggNOG" id="COG3391">
    <property type="taxonomic scope" value="Bacteria"/>
</dbReference>
<dbReference type="PANTHER" id="PTHR47197">
    <property type="entry name" value="PROTEIN NIRF"/>
    <property type="match status" value="1"/>
</dbReference>
<name>E6W0Y9_DESIS</name>
<dbReference type="InParanoid" id="E6W0Y9"/>
<proteinExistence type="predicted"/>
<dbReference type="Proteomes" id="UP000002572">
    <property type="component" value="Chromosome"/>
</dbReference>
<dbReference type="HOGENOM" id="CLU_789232_0_0_0"/>
<accession>E6W0Y9</accession>
<dbReference type="InterPro" id="IPR011048">
    <property type="entry name" value="Haem_d1_sf"/>
</dbReference>